<keyword evidence="1" id="KW-1133">Transmembrane helix</keyword>
<evidence type="ECO:0000313" key="4">
    <source>
        <dbReference type="Proteomes" id="UP000249082"/>
    </source>
</evidence>
<dbReference type="Gene3D" id="3.30.365.10">
    <property type="entry name" value="Aldehyde oxidase/xanthine dehydrogenase, molybdopterin binding domain"/>
    <property type="match status" value="3"/>
</dbReference>
<protein>
    <submittedName>
        <fullName evidence="3">Xanthine dehydrogenase</fullName>
    </submittedName>
</protein>
<dbReference type="Gene3D" id="3.90.1170.50">
    <property type="entry name" value="Aldehyde oxidase/xanthine dehydrogenase, a/b hammerhead"/>
    <property type="match status" value="1"/>
</dbReference>
<dbReference type="GO" id="GO:0016491">
    <property type="term" value="F:oxidoreductase activity"/>
    <property type="evidence" value="ECO:0007669"/>
    <property type="project" value="InterPro"/>
</dbReference>
<dbReference type="AlphaFoldDB" id="A0A2W5NUK1"/>
<dbReference type="InterPro" id="IPR012368">
    <property type="entry name" value="OxRdtase_Mopterin-bd_su_IorB"/>
</dbReference>
<dbReference type="InterPro" id="IPR046867">
    <property type="entry name" value="AldOxase/xan_DH_MoCoBD2"/>
</dbReference>
<feature type="domain" description="Aldehyde oxidase/xanthine dehydrogenase a/b hammerhead" evidence="2">
    <location>
        <begin position="251"/>
        <end position="329"/>
    </location>
</feature>
<dbReference type="InterPro" id="IPR037165">
    <property type="entry name" value="AldOxase/xan_DH_Mopterin-bd_sf"/>
</dbReference>
<gene>
    <name evidence="3" type="ORF">DI555_03340</name>
</gene>
<dbReference type="PANTHER" id="PTHR47495">
    <property type="entry name" value="ALDEHYDE DEHYDROGENASE"/>
    <property type="match status" value="1"/>
</dbReference>
<dbReference type="PANTHER" id="PTHR47495:SF2">
    <property type="entry name" value="ALDEHYDE DEHYDROGENASE"/>
    <property type="match status" value="1"/>
</dbReference>
<dbReference type="Proteomes" id="UP000249082">
    <property type="component" value="Unassembled WGS sequence"/>
</dbReference>
<reference evidence="3 4" key="1">
    <citation type="submission" date="2017-08" db="EMBL/GenBank/DDBJ databases">
        <title>Infants hospitalized years apart are colonized by the same room-sourced microbial strains.</title>
        <authorList>
            <person name="Brooks B."/>
            <person name="Olm M.R."/>
            <person name="Firek B.A."/>
            <person name="Baker R."/>
            <person name="Thomas B.C."/>
            <person name="Morowitz M.J."/>
            <person name="Banfield J.F."/>
        </authorList>
    </citation>
    <scope>NUCLEOTIDE SEQUENCE [LARGE SCALE GENOMIC DNA]</scope>
    <source>
        <strain evidence="3">S2_005_002_R2_33</strain>
    </source>
</reference>
<sequence>MASPRAPVSRRGILIGALAGGGLAVGYLLRPRRFPLPLEPGRDEYAFGAWIKIAADGVVSVAVPQVEMGQGVTTLLPQIVAHELGADWRQVAVEPAPVSALYVNTVLAAKWAPLWFPVMPGLAEAPDGFLAQRWAQDHRFNATADGTSLAAYEAPARAAAASARAVLVRAAAARWGVAPEECEVANGLVIHGDAIHGDRRLNFGPLAAEAAAFSPPDPPPLRAEPMAEKPGEFPPGAPLRYPRLDMPSKVDGSWMFAGDVRLPDMLRAAIRHAPIGKASLSRLDENAGKDLPGFLRFVRGPDWVAALARDWWTAETALTRAAPRFRVARGSDSGEVDEALEQAMTMGSPTRVHLTGEAGAVEGALPVQIRYEVAPAVHATIETASATARYANGRLELWIGTQAPGAARAAAAEAIGIAAGDVVLYPMAIGGSFDRRLECAHAGQVAVLAREAGRPVQLTLSRRQEHFATFPRAPVVAVMAARPDAEGRPTAWRARIAAPATAREFGRRMFSGLAPFDALDAVAAVADPMAVEGAVPAYAVPDLAVDHIPAAIGLPTGRMRGNAHGYTAFFNESFVDELAHRAGREPLSYRMAMLGHDPRLAECLQRAASLAQWGGGGDNSGQGIACHVIGEGRIALVASARRDENGVRVDRLSAVADIGRIVNHDVARQQIEGGLVFGLGLALGCSPGYAGGRPDGERLSDLSLPTLADCPAIEVQFIESDADPADPGELGTAVVAPAVANALYSATGLRFRRLPLFAEDM</sequence>
<name>A0A2W5NUK1_9SPHN</name>
<keyword evidence="1" id="KW-0812">Transmembrane</keyword>
<dbReference type="PIRSF" id="PIRSF036389">
    <property type="entry name" value="IOR_B"/>
    <property type="match status" value="1"/>
</dbReference>
<organism evidence="3 4">
    <name type="scientific">Novosphingobium pentaromativorans</name>
    <dbReference type="NCBI Taxonomy" id="205844"/>
    <lineage>
        <taxon>Bacteria</taxon>
        <taxon>Pseudomonadati</taxon>
        <taxon>Pseudomonadota</taxon>
        <taxon>Alphaproteobacteria</taxon>
        <taxon>Sphingomonadales</taxon>
        <taxon>Sphingomonadaceae</taxon>
        <taxon>Novosphingobium</taxon>
    </lineage>
</organism>
<dbReference type="SMART" id="SM01008">
    <property type="entry name" value="Ald_Xan_dh_C"/>
    <property type="match status" value="1"/>
</dbReference>
<dbReference type="Pfam" id="PF02738">
    <property type="entry name" value="MoCoBD_1"/>
    <property type="match status" value="1"/>
</dbReference>
<dbReference type="InterPro" id="IPR052516">
    <property type="entry name" value="N-heterocyclic_Hydroxylase"/>
</dbReference>
<evidence type="ECO:0000256" key="1">
    <source>
        <dbReference type="SAM" id="Phobius"/>
    </source>
</evidence>
<dbReference type="Pfam" id="PF20256">
    <property type="entry name" value="MoCoBD_2"/>
    <property type="match status" value="2"/>
</dbReference>
<dbReference type="InterPro" id="IPR008274">
    <property type="entry name" value="AldOxase/xan_DH_MoCoBD1"/>
</dbReference>
<proteinExistence type="predicted"/>
<dbReference type="SUPFAM" id="SSF56003">
    <property type="entry name" value="Molybdenum cofactor-binding domain"/>
    <property type="match status" value="2"/>
</dbReference>
<dbReference type="EMBL" id="QFPX01000002">
    <property type="protein sequence ID" value="PZQ57156.1"/>
    <property type="molecule type" value="Genomic_DNA"/>
</dbReference>
<comment type="caution">
    <text evidence="3">The sequence shown here is derived from an EMBL/GenBank/DDBJ whole genome shotgun (WGS) entry which is preliminary data.</text>
</comment>
<evidence type="ECO:0000259" key="2">
    <source>
        <dbReference type="SMART" id="SM01008"/>
    </source>
</evidence>
<accession>A0A2W5NUK1</accession>
<keyword evidence="1" id="KW-0472">Membrane</keyword>
<dbReference type="InterPro" id="IPR000674">
    <property type="entry name" value="Ald_Oxase/Xan_DH_a/b"/>
</dbReference>
<evidence type="ECO:0000313" key="3">
    <source>
        <dbReference type="EMBL" id="PZQ57156.1"/>
    </source>
</evidence>
<feature type="transmembrane region" description="Helical" evidence="1">
    <location>
        <begin position="12"/>
        <end position="29"/>
    </location>
</feature>